<dbReference type="Pfam" id="PF23023">
    <property type="entry name" value="Anti-Pycsar_Apyc1"/>
    <property type="match status" value="1"/>
</dbReference>
<protein>
    <recommendedName>
        <fullName evidence="8">Ribonuclease Z</fullName>
        <shortName evidence="8">RNase Z</shortName>
        <ecNumber evidence="8">3.1.26.11</ecNumber>
    </recommendedName>
    <alternativeName>
        <fullName evidence="8">tRNA 3 endonuclease</fullName>
    </alternativeName>
    <alternativeName>
        <fullName evidence="8">tRNase Z</fullName>
    </alternativeName>
</protein>
<feature type="active site" description="Proton acceptor" evidence="8">
    <location>
        <position position="65"/>
    </location>
</feature>
<dbReference type="InterPro" id="IPR036866">
    <property type="entry name" value="RibonucZ/Hydroxyglut_hydro"/>
</dbReference>
<evidence type="ECO:0000313" key="10">
    <source>
        <dbReference type="Proteomes" id="UP001565220"/>
    </source>
</evidence>
<evidence type="ECO:0000256" key="8">
    <source>
        <dbReference type="HAMAP-Rule" id="MF_01818"/>
    </source>
</evidence>
<feature type="binding site" evidence="8">
    <location>
        <position position="66"/>
    </location>
    <ligand>
        <name>Zn(2+)</name>
        <dbReference type="ChEBI" id="CHEBI:29105"/>
        <label>2</label>
        <note>catalytic</note>
    </ligand>
</feature>
<comment type="similarity">
    <text evidence="8">Belongs to the RNase Z family.</text>
</comment>
<comment type="subunit">
    <text evidence="1 8">Homodimer.</text>
</comment>
<feature type="binding site" evidence="8">
    <location>
        <position position="139"/>
    </location>
    <ligand>
        <name>Zn(2+)</name>
        <dbReference type="ChEBI" id="CHEBI:29105"/>
        <label>1</label>
        <note>catalytic</note>
    </ligand>
</feature>
<keyword evidence="4 8" id="KW-0479">Metal-binding</keyword>
<keyword evidence="2 8" id="KW-0819">tRNA processing</keyword>
<evidence type="ECO:0000256" key="7">
    <source>
        <dbReference type="ARBA" id="ARBA00022833"/>
    </source>
</evidence>
<evidence type="ECO:0000256" key="2">
    <source>
        <dbReference type="ARBA" id="ARBA00022694"/>
    </source>
</evidence>
<evidence type="ECO:0000256" key="3">
    <source>
        <dbReference type="ARBA" id="ARBA00022722"/>
    </source>
</evidence>
<dbReference type="EMBL" id="JBGFFE010000028">
    <property type="protein sequence ID" value="MEY8764762.1"/>
    <property type="molecule type" value="Genomic_DNA"/>
</dbReference>
<dbReference type="EC" id="3.1.26.11" evidence="8"/>
<keyword evidence="3 8" id="KW-0540">Nuclease</keyword>
<feature type="binding site" evidence="8">
    <location>
        <position position="266"/>
    </location>
    <ligand>
        <name>Zn(2+)</name>
        <dbReference type="ChEBI" id="CHEBI:29105"/>
        <label>2</label>
        <note>catalytic</note>
    </ligand>
</feature>
<reference evidence="9 10" key="1">
    <citation type="submission" date="2024-08" db="EMBL/GenBank/DDBJ databases">
        <title>Clostridium lapicellarii sp. nov., and Clostridium renhuaiense sp. nov., two species isolated from the mud in a fermentation cellar used for producing sauce-flavour Chinese liquors.</title>
        <authorList>
            <person name="Yang F."/>
            <person name="Wang H."/>
            <person name="Chen L.Q."/>
            <person name="Zhou N."/>
            <person name="Lu J.J."/>
            <person name="Pu X.X."/>
            <person name="Wan B."/>
            <person name="Wang L."/>
            <person name="Liu S.J."/>
        </authorList>
    </citation>
    <scope>NUCLEOTIDE SEQUENCE [LARGE SCALE GENOMIC DNA]</scope>
    <source>
        <strain evidence="9 10">MT-113</strain>
    </source>
</reference>
<dbReference type="GO" id="GO:0042781">
    <property type="term" value="F:3'-tRNA processing endoribonuclease activity"/>
    <property type="evidence" value="ECO:0007669"/>
    <property type="project" value="UniProtKB-EC"/>
</dbReference>
<proteinExistence type="inferred from homology"/>
<keyword evidence="10" id="KW-1185">Reference proteome</keyword>
<dbReference type="Proteomes" id="UP001565220">
    <property type="component" value="Unassembled WGS sequence"/>
</dbReference>
<evidence type="ECO:0000256" key="6">
    <source>
        <dbReference type="ARBA" id="ARBA00022801"/>
    </source>
</evidence>
<comment type="caution">
    <text evidence="9">The sequence shown here is derived from an EMBL/GenBank/DDBJ whole genome shotgun (WGS) entry which is preliminary data.</text>
</comment>
<name>A0ABV4E0S8_9CLOT</name>
<feature type="binding site" evidence="8">
    <location>
        <position position="65"/>
    </location>
    <ligand>
        <name>Zn(2+)</name>
        <dbReference type="ChEBI" id="CHEBI:29105"/>
        <label>2</label>
        <note>catalytic</note>
    </ligand>
</feature>
<dbReference type="Gene3D" id="3.60.15.10">
    <property type="entry name" value="Ribonuclease Z/Hydroxyacylglutathione hydrolase-like"/>
    <property type="match status" value="1"/>
</dbReference>
<dbReference type="HAMAP" id="MF_01818">
    <property type="entry name" value="RNase_Z_BN"/>
    <property type="match status" value="1"/>
</dbReference>
<dbReference type="PANTHER" id="PTHR46018:SF2">
    <property type="entry name" value="ZINC PHOSPHODIESTERASE ELAC PROTEIN 1"/>
    <property type="match status" value="1"/>
</dbReference>
<evidence type="ECO:0000256" key="4">
    <source>
        <dbReference type="ARBA" id="ARBA00022723"/>
    </source>
</evidence>
<keyword evidence="7 8" id="KW-0862">Zinc</keyword>
<dbReference type="NCBIfam" id="TIGR02651">
    <property type="entry name" value="RNase_Z"/>
    <property type="match status" value="1"/>
</dbReference>
<feature type="binding site" evidence="8">
    <location>
        <position position="61"/>
    </location>
    <ligand>
        <name>Zn(2+)</name>
        <dbReference type="ChEBI" id="CHEBI:29105"/>
        <label>1</label>
        <note>catalytic</note>
    </ligand>
</feature>
<dbReference type="PANTHER" id="PTHR46018">
    <property type="entry name" value="ZINC PHOSPHODIESTERASE ELAC PROTEIN 1"/>
    <property type="match status" value="1"/>
</dbReference>
<evidence type="ECO:0000256" key="5">
    <source>
        <dbReference type="ARBA" id="ARBA00022759"/>
    </source>
</evidence>
<dbReference type="NCBIfam" id="NF000801">
    <property type="entry name" value="PRK00055.1-3"/>
    <property type="match status" value="1"/>
</dbReference>
<gene>
    <name evidence="8" type="primary">rnz</name>
    <name evidence="9" type="ORF">AB8S09_14150</name>
</gene>
<feature type="binding site" evidence="8">
    <location>
        <position position="63"/>
    </location>
    <ligand>
        <name>Zn(2+)</name>
        <dbReference type="ChEBI" id="CHEBI:29105"/>
        <label>1</label>
        <note>catalytic</note>
    </ligand>
</feature>
<keyword evidence="6 8" id="KW-0378">Hydrolase</keyword>
<keyword evidence="5 8" id="KW-0255">Endonuclease</keyword>
<dbReference type="SUPFAM" id="SSF56281">
    <property type="entry name" value="Metallo-hydrolase/oxidoreductase"/>
    <property type="match status" value="1"/>
</dbReference>
<evidence type="ECO:0000256" key="1">
    <source>
        <dbReference type="ARBA" id="ARBA00011738"/>
    </source>
</evidence>
<feature type="binding site" evidence="8">
    <location>
        <position position="207"/>
    </location>
    <ligand>
        <name>Zn(2+)</name>
        <dbReference type="ChEBI" id="CHEBI:29105"/>
        <label>1</label>
        <note>catalytic</note>
    </ligand>
</feature>
<accession>A0ABV4E0S8</accession>
<dbReference type="InterPro" id="IPR013471">
    <property type="entry name" value="RNase_Z/BN"/>
</dbReference>
<comment type="function">
    <text evidence="8">Zinc phosphodiesterase, which displays some tRNA 3'-processing endonuclease activity. Probably involved in tRNA maturation, by removing a 3'-trailer from precursor tRNA.</text>
</comment>
<dbReference type="CDD" id="cd07717">
    <property type="entry name" value="RNaseZ_ZiPD-like_MBL-fold"/>
    <property type="match status" value="1"/>
</dbReference>
<comment type="cofactor">
    <cofactor evidence="8">
        <name>Zn(2+)</name>
        <dbReference type="ChEBI" id="CHEBI:29105"/>
    </cofactor>
    <text evidence="8">Binds 2 Zn(2+) ions.</text>
</comment>
<comment type="catalytic activity">
    <reaction evidence="8">
        <text>Endonucleolytic cleavage of RNA, removing extra 3' nucleotides from tRNA precursor, generating 3' termini of tRNAs. A 3'-hydroxy group is left at the tRNA terminus and a 5'-phosphoryl group is left at the trailer molecule.</text>
        <dbReference type="EC" id="3.1.26.11"/>
    </reaction>
</comment>
<evidence type="ECO:0000313" key="9">
    <source>
        <dbReference type="EMBL" id="MEY8764762.1"/>
    </source>
</evidence>
<feature type="binding site" evidence="8">
    <location>
        <position position="207"/>
    </location>
    <ligand>
        <name>Zn(2+)</name>
        <dbReference type="ChEBI" id="CHEBI:29105"/>
        <label>2</label>
        <note>catalytic</note>
    </ligand>
</feature>
<organism evidence="9 10">
    <name type="scientific">Clostridium lapidicellarium</name>
    <dbReference type="NCBI Taxonomy" id="3240931"/>
    <lineage>
        <taxon>Bacteria</taxon>
        <taxon>Bacillati</taxon>
        <taxon>Bacillota</taxon>
        <taxon>Clostridia</taxon>
        <taxon>Eubacteriales</taxon>
        <taxon>Clostridiaceae</taxon>
        <taxon>Clostridium</taxon>
    </lineage>
</organism>
<dbReference type="RefSeq" id="WP_294182361.1">
    <property type="nucleotide sequence ID" value="NZ_JBGFFE010000028.1"/>
</dbReference>
<sequence length="304" mass="33957">MLDLCLLGCGGSMPVPGRCLTSLIVSYNGRKLLIDCGEGTQLSLKISGWKMKNIDVILFTHFHADHIAGLPGLLLTIANSGRTEPVSIMGPRGLSEVINGLRVIAPVLPYDVNLIELCGNGSYHRKIGNFNINVLSVDHGVPCFAYSLDVFRNRKFDREKAVENGVPKIFWSRLQRGETVKDENHLYISDMVLGCRRPGLKVSYCTDSRPTESLIKFVQNSDVFVCEGMYGDDKNISKAVKYKHMLFSEAASIAKNAKVKELWLTHFSPSMSDPYLYLKDVKEIFENTIIGKDRYVKSLNFDLG</sequence>